<gene>
    <name evidence="1" type="ORF">IAB05_01235</name>
</gene>
<accession>A0A9D1MGR3</accession>
<comment type="caution">
    <text evidence="1">The sequence shown here is derived from an EMBL/GenBank/DDBJ whole genome shotgun (WGS) entry which is preliminary data.</text>
</comment>
<organism evidence="1 2">
    <name type="scientific">Candidatus Stercoripulliclostridium merdigallinarum</name>
    <dbReference type="NCBI Taxonomy" id="2840951"/>
    <lineage>
        <taxon>Bacteria</taxon>
        <taxon>Bacillati</taxon>
        <taxon>Bacillota</taxon>
        <taxon>Clostridia</taxon>
        <taxon>Eubacteriales</taxon>
        <taxon>Candidatus Stercoripulliclostridium</taxon>
    </lineage>
</organism>
<name>A0A9D1MGR3_9FIRM</name>
<proteinExistence type="predicted"/>
<protein>
    <submittedName>
        <fullName evidence="1">Uncharacterized protein</fullName>
    </submittedName>
</protein>
<sequence length="359" mass="39445">MKDRPTVLIFTDMDSINTASALKEEMLIAEPDAVVIIIDALELYADTLKDFVEKVFGIPANLKKRLAHLKEKLISRHVDDVGVYDNVMKPKGSYKRMLNIVNRYMPGLVVSVGFGAFTEAVAVRDSGKTEPFRVVSYIPDYALNRQLVNSYLDGYVVATMGVKTSLVNSKIPEDKVIAAKYAVAGKFFDGITREAALKIMKLPSEKPVITLVAYSADDLKIFDGVDLSSVTPLCYCGENREAYSKSIDYGFYAYNEGASAALIYAASDAVITPPEAYYTQAAFKTGKIVALTAPRDNLEKLNFRKLSPYTESVTDNVAVVNFLRKLVAGELIAAKPPEYGGDAGKALLSFAFTEHTYKK</sequence>
<dbReference type="AlphaFoldDB" id="A0A9D1MGR3"/>
<dbReference type="EMBL" id="DVNF01000040">
    <property type="protein sequence ID" value="HIU59994.1"/>
    <property type="molecule type" value="Genomic_DNA"/>
</dbReference>
<evidence type="ECO:0000313" key="2">
    <source>
        <dbReference type="Proteomes" id="UP000824094"/>
    </source>
</evidence>
<reference evidence="1" key="2">
    <citation type="journal article" date="2021" name="PeerJ">
        <title>Extensive microbial diversity within the chicken gut microbiome revealed by metagenomics and culture.</title>
        <authorList>
            <person name="Gilroy R."/>
            <person name="Ravi A."/>
            <person name="Getino M."/>
            <person name="Pursley I."/>
            <person name="Horton D.L."/>
            <person name="Alikhan N.F."/>
            <person name="Baker D."/>
            <person name="Gharbi K."/>
            <person name="Hall N."/>
            <person name="Watson M."/>
            <person name="Adriaenssens E.M."/>
            <person name="Foster-Nyarko E."/>
            <person name="Jarju S."/>
            <person name="Secka A."/>
            <person name="Antonio M."/>
            <person name="Oren A."/>
            <person name="Chaudhuri R.R."/>
            <person name="La Ragione R."/>
            <person name="Hildebrand F."/>
            <person name="Pallen M.J."/>
        </authorList>
    </citation>
    <scope>NUCLEOTIDE SEQUENCE</scope>
    <source>
        <strain evidence="1">18911</strain>
    </source>
</reference>
<dbReference type="Proteomes" id="UP000824094">
    <property type="component" value="Unassembled WGS sequence"/>
</dbReference>
<evidence type="ECO:0000313" key="1">
    <source>
        <dbReference type="EMBL" id="HIU59994.1"/>
    </source>
</evidence>
<reference evidence="1" key="1">
    <citation type="submission" date="2020-10" db="EMBL/GenBank/DDBJ databases">
        <authorList>
            <person name="Gilroy R."/>
        </authorList>
    </citation>
    <scope>NUCLEOTIDE SEQUENCE</scope>
    <source>
        <strain evidence="1">18911</strain>
    </source>
</reference>